<keyword evidence="1" id="KW-0433">Leucine-rich repeat</keyword>
<keyword evidence="3" id="KW-0611">Plant defense</keyword>
<dbReference type="Pfam" id="PF00931">
    <property type="entry name" value="NB-ARC"/>
    <property type="match status" value="1"/>
</dbReference>
<feature type="domain" description="TIR" evidence="5">
    <location>
        <begin position="39"/>
        <end position="206"/>
    </location>
</feature>
<evidence type="ECO:0000256" key="2">
    <source>
        <dbReference type="ARBA" id="ARBA00022737"/>
    </source>
</evidence>
<gene>
    <name evidence="6" type="ORF">PHAVU_010G029700g</name>
</gene>
<dbReference type="SUPFAM" id="SSF52200">
    <property type="entry name" value="Toll/Interleukin receptor TIR domain"/>
    <property type="match status" value="1"/>
</dbReference>
<dbReference type="GO" id="GO:0006952">
    <property type="term" value="P:defense response"/>
    <property type="evidence" value="ECO:0007669"/>
    <property type="project" value="UniProtKB-KW"/>
</dbReference>
<dbReference type="Gramene" id="ESW06227">
    <property type="protein sequence ID" value="ESW06227"/>
    <property type="gene ID" value="PHAVU_010G029700g"/>
</dbReference>
<dbReference type="PROSITE" id="PS50104">
    <property type="entry name" value="TIR"/>
    <property type="match status" value="1"/>
</dbReference>
<dbReference type="InterPro" id="IPR035897">
    <property type="entry name" value="Toll_tir_struct_dom_sf"/>
</dbReference>
<sequence length="730" mass="84253">MVLCLFLTVLHYCFLFFYQLMTSSIPPMEFASSSSKLPRMYDVLINFNGEDIQRKFVSHLDSALSAVGLTTFLHHPNALNPTHIQQPILNLCRVAIVVFTRTYSQSAWCLHQLQQIIKWHQTYYRHVLPVYYEIEPSDVRLQKGDFGEAFKATAQETFSRQQLEHGISRWSHALTKAANFFGWDENNHRSDAELVDKIVKIVLNLPLLSTTKFPVGLQSRVKDVILTIKSKSTQVFTIAICGMEGSGRTTLAKAIYNQIHGTFTEKSFIEDIAQVSQTRGYVPLQEQFLSDVVKTKVEISDVEMGKSMIWERLYGKRVLLVLDDLNDYGQLGLWGTSSWFGEGTVIIITMREEDLPSMHEVDSAFRINPMNANESLELLSWHAFREPKPKKEYRVLAKRVVAYCGALPLALEVIGTYLYKRTKDEWNRVLIRLDNIPQHEVPQILKISFDGLSNQIEKDLFLDVCCVFVGKSRAYVTKILNGCGVDPDSGIRVLIKRNLIKVKENNKFGMHHLLREMGSEIISEISREESRKNSRLWFDEDLQHVLSENTLFSSPGTKVIQRLYNGRDFFERYPLEVRDPSRLLKFAEDYEFHPKKLRWISLQRFSSKYLPNDFYLHDAIAIDLKHSLLRFLWKETPKVLACLKVLNLSHSKYLTKTPDFSRLPSLEQLILKDCPRLRQVHQSIGCLCNLILLNLKDCTSLSTLPSEISTLQIFEVFWCNVTPSLNYMSK</sequence>
<dbReference type="Gene3D" id="1.10.8.430">
    <property type="entry name" value="Helical domain of apoptotic protease-activating factors"/>
    <property type="match status" value="1"/>
</dbReference>
<name>V7ANR2_PHAVU</name>
<dbReference type="InterPro" id="IPR002182">
    <property type="entry name" value="NB-ARC"/>
</dbReference>
<evidence type="ECO:0000259" key="5">
    <source>
        <dbReference type="PROSITE" id="PS50104"/>
    </source>
</evidence>
<evidence type="ECO:0000313" key="7">
    <source>
        <dbReference type="Proteomes" id="UP000000226"/>
    </source>
</evidence>
<dbReference type="SUPFAM" id="SSF46785">
    <property type="entry name" value="Winged helix' DNA-binding domain"/>
    <property type="match status" value="1"/>
</dbReference>
<evidence type="ECO:0000313" key="6">
    <source>
        <dbReference type="EMBL" id="ESW06223.1"/>
    </source>
</evidence>
<dbReference type="PANTHER" id="PTHR11017">
    <property type="entry name" value="LEUCINE-RICH REPEAT-CONTAINING PROTEIN"/>
    <property type="match status" value="1"/>
</dbReference>
<keyword evidence="4" id="KW-0732">Signal</keyword>
<dbReference type="InterPro" id="IPR032675">
    <property type="entry name" value="LRR_dom_sf"/>
</dbReference>
<protein>
    <recommendedName>
        <fullName evidence="5">TIR domain-containing protein</fullName>
    </recommendedName>
</protein>
<dbReference type="Gene3D" id="3.40.50.300">
    <property type="entry name" value="P-loop containing nucleotide triphosphate hydrolases"/>
    <property type="match status" value="1"/>
</dbReference>
<reference evidence="7" key="2">
    <citation type="journal article" date="2014" name="Nat. Genet.">
        <title>A reference genome for common bean and genome-wide analysis of dual domestications.</title>
        <authorList>
            <person name="Schmutz J."/>
            <person name="McClean P.E."/>
            <person name="Mamidi S."/>
            <person name="Wu G.A."/>
            <person name="Cannon S.B."/>
            <person name="Grimwood J."/>
            <person name="Jenkins J."/>
            <person name="Shu S."/>
            <person name="Song Q."/>
            <person name="Chavarro C."/>
            <person name="Torres-Torres M."/>
            <person name="Geffroy V."/>
            <person name="Moghaddam S.M."/>
            <person name="Gao D."/>
            <person name="Abernathy B."/>
            <person name="Barry K."/>
            <person name="Blair M."/>
            <person name="Brick M.A."/>
            <person name="Chovatia M."/>
            <person name="Gepts P."/>
            <person name="Goodstein D.M."/>
            <person name="Gonzales M."/>
            <person name="Hellsten U."/>
            <person name="Hyten D.L."/>
            <person name="Jia G."/>
            <person name="Kelly J.D."/>
            <person name="Kudrna D."/>
            <person name="Lee R."/>
            <person name="Richard M.M."/>
            <person name="Miklas P.N."/>
            <person name="Osorno J.M."/>
            <person name="Rodrigues J."/>
            <person name="Thareau V."/>
            <person name="Urrea C.A."/>
            <person name="Wang M."/>
            <person name="Yu Y."/>
            <person name="Zhang M."/>
            <person name="Wing R.A."/>
            <person name="Cregan P.B."/>
            <person name="Rokhsar D.S."/>
            <person name="Jackson S.A."/>
        </authorList>
    </citation>
    <scope>NUCLEOTIDE SEQUENCE [LARGE SCALE GENOMIC DNA]</scope>
    <source>
        <strain evidence="7">cv. G19833</strain>
    </source>
</reference>
<dbReference type="InterPro" id="IPR036390">
    <property type="entry name" value="WH_DNA-bd_sf"/>
</dbReference>
<dbReference type="GO" id="GO:0043531">
    <property type="term" value="F:ADP binding"/>
    <property type="evidence" value="ECO:0007669"/>
    <property type="project" value="InterPro"/>
</dbReference>
<dbReference type="EMBL" id="CM002297">
    <property type="protein sequence ID" value="ESW06223.1"/>
    <property type="molecule type" value="Genomic_DNA"/>
</dbReference>
<dbReference type="InterPro" id="IPR000157">
    <property type="entry name" value="TIR_dom"/>
</dbReference>
<dbReference type="OrthoDB" id="1936883at2759"/>
<dbReference type="SUPFAM" id="SSF52058">
    <property type="entry name" value="L domain-like"/>
    <property type="match status" value="1"/>
</dbReference>
<dbReference type="Gene3D" id="3.80.10.10">
    <property type="entry name" value="Ribonuclease Inhibitor"/>
    <property type="match status" value="1"/>
</dbReference>
<dbReference type="EMBL" id="CM002297">
    <property type="protein sequence ID" value="ESW06227.1"/>
    <property type="molecule type" value="Genomic_DNA"/>
</dbReference>
<dbReference type="Proteomes" id="UP000000226">
    <property type="component" value="Chromosome 10"/>
</dbReference>
<evidence type="ECO:0000256" key="3">
    <source>
        <dbReference type="ARBA" id="ARBA00022821"/>
    </source>
</evidence>
<dbReference type="AlphaFoldDB" id="V7ANR2"/>
<keyword evidence="2" id="KW-0677">Repeat</keyword>
<dbReference type="GO" id="GO:0007165">
    <property type="term" value="P:signal transduction"/>
    <property type="evidence" value="ECO:0007669"/>
    <property type="project" value="InterPro"/>
</dbReference>
<dbReference type="Gene3D" id="3.40.50.10140">
    <property type="entry name" value="Toll/interleukin-1 receptor homology (TIR) domain"/>
    <property type="match status" value="1"/>
</dbReference>
<keyword evidence="7" id="KW-1185">Reference proteome</keyword>
<evidence type="ECO:0000256" key="4">
    <source>
        <dbReference type="SAM" id="SignalP"/>
    </source>
</evidence>
<proteinExistence type="predicted"/>
<feature type="signal peptide" evidence="4">
    <location>
        <begin position="1"/>
        <end position="24"/>
    </location>
</feature>
<dbReference type="SMART" id="SM00255">
    <property type="entry name" value="TIR"/>
    <property type="match status" value="1"/>
</dbReference>
<dbReference type="InterPro" id="IPR042197">
    <property type="entry name" value="Apaf_helical"/>
</dbReference>
<feature type="chain" id="PRO_5007732260" description="TIR domain-containing protein" evidence="4">
    <location>
        <begin position="25"/>
        <end position="730"/>
    </location>
</feature>
<dbReference type="Pfam" id="PF23282">
    <property type="entry name" value="WHD_ROQ1"/>
    <property type="match status" value="1"/>
</dbReference>
<reference evidence="6" key="1">
    <citation type="submission" date="2013-04" db="EMBL/GenBank/DDBJ databases">
        <authorList>
            <person name="Schmutz J."/>
            <person name="McClean P."/>
            <person name="Shu S."/>
            <person name="Cregan P."/>
            <person name="Rokhsar D."/>
            <person name="Jackson S."/>
        </authorList>
    </citation>
    <scope>NUCLEOTIDE SEQUENCE</scope>
</reference>
<dbReference type="PANTHER" id="PTHR11017:SF560">
    <property type="entry name" value="RESISTANCE PROTEIN (TIR-NBS-LRR CLASS), PUTATIVE-RELATED"/>
    <property type="match status" value="1"/>
</dbReference>
<dbReference type="PRINTS" id="PR00364">
    <property type="entry name" value="DISEASERSIST"/>
</dbReference>
<organism evidence="6 7">
    <name type="scientific">Phaseolus vulgaris</name>
    <name type="common">Kidney bean</name>
    <name type="synonym">French bean</name>
    <dbReference type="NCBI Taxonomy" id="3885"/>
    <lineage>
        <taxon>Eukaryota</taxon>
        <taxon>Viridiplantae</taxon>
        <taxon>Streptophyta</taxon>
        <taxon>Embryophyta</taxon>
        <taxon>Tracheophyta</taxon>
        <taxon>Spermatophyta</taxon>
        <taxon>Magnoliopsida</taxon>
        <taxon>eudicotyledons</taxon>
        <taxon>Gunneridae</taxon>
        <taxon>Pentapetalae</taxon>
        <taxon>rosids</taxon>
        <taxon>fabids</taxon>
        <taxon>Fabales</taxon>
        <taxon>Fabaceae</taxon>
        <taxon>Papilionoideae</taxon>
        <taxon>50 kb inversion clade</taxon>
        <taxon>NPAAA clade</taxon>
        <taxon>indigoferoid/millettioid clade</taxon>
        <taxon>Phaseoleae</taxon>
        <taxon>Phaseolus</taxon>
    </lineage>
</organism>
<dbReference type="SUPFAM" id="SSF52540">
    <property type="entry name" value="P-loop containing nucleoside triphosphate hydrolases"/>
    <property type="match status" value="1"/>
</dbReference>
<evidence type="ECO:0000256" key="1">
    <source>
        <dbReference type="ARBA" id="ARBA00022614"/>
    </source>
</evidence>
<accession>V7ANR2</accession>
<dbReference type="InterPro" id="IPR027417">
    <property type="entry name" value="P-loop_NTPase"/>
</dbReference>
<dbReference type="Pfam" id="PF01582">
    <property type="entry name" value="TIR"/>
    <property type="match status" value="1"/>
</dbReference>
<dbReference type="Gramene" id="ESW06223">
    <property type="protein sequence ID" value="ESW06223"/>
    <property type="gene ID" value="PHAVU_010G029700g"/>
</dbReference>
<dbReference type="InterPro" id="IPR058192">
    <property type="entry name" value="WHD_ROQ1-like"/>
</dbReference>
<dbReference type="InterPro" id="IPR044974">
    <property type="entry name" value="Disease_R_plants"/>
</dbReference>